<dbReference type="RefSeq" id="WP_284487087.1">
    <property type="nucleotide sequence ID" value="NZ_JASNJE010000031.1"/>
</dbReference>
<reference evidence="1 2" key="1">
    <citation type="submission" date="2023-05" db="EMBL/GenBank/DDBJ databases">
        <title>Sedimentitalea sp. nov. JM2-8.</title>
        <authorList>
            <person name="Huang J."/>
        </authorList>
    </citation>
    <scope>NUCLEOTIDE SEQUENCE [LARGE SCALE GENOMIC DNA]</scope>
    <source>
        <strain evidence="1 2">JM2-8</strain>
    </source>
</reference>
<dbReference type="InterPro" id="IPR023211">
    <property type="entry name" value="DNA_pol_palm_dom_sf"/>
</dbReference>
<dbReference type="Proteomes" id="UP001227126">
    <property type="component" value="Unassembled WGS sequence"/>
</dbReference>
<proteinExistence type="predicted"/>
<dbReference type="SUPFAM" id="SSF56672">
    <property type="entry name" value="DNA/RNA polymerases"/>
    <property type="match status" value="1"/>
</dbReference>
<evidence type="ECO:0000313" key="2">
    <source>
        <dbReference type="Proteomes" id="UP001227126"/>
    </source>
</evidence>
<sequence length="633" mass="73033">MTNDFIYDIETYVNMFSCDITHVDTRTRWVFEVSDRRDQSRHFFDMLFWLKQTDSRLFGYNNEGFDWPVCQHLADVFAAQGFFTARDAYDKAQAIIDGDRFAHTVWPRDRLVTQGDLYKIHHFDNMARSTSLKKLEINMRSARVVDLPYSPHEPLTSEQMDEVIAYMCHDVGETLRFYEHSRDQIKFRDDLALKYPDLGDVLNFNDTKIGKKYFERELERRVPGSCYVKVNGRRQVRQTIRDRIALCDVISPKVMFTRPEFQRILDWLNNQVLERAEIDGMRTGDVETKGVLKDVGAVIDGFGFDFGTGGIHGSVKAQTVRASETHDLIDVDVASYYPNLAISNRWFPEHLSEAFCDIYSDVYEMRKTHKKGTAENAMLKLALNGVYGDSNNKYSPFYDPQYTMSITVNGQLYLCMLAEWLLAKTGGSMVQINTDGLTMLVPKMHRQNFNDTCAAWERHTGLELEHVDYSAMHIRDVNSYIAVKMDGSVKRIGAYAHETPHDNPYTRERQWHQDHSALVVRKAAEAALVHGVDVAEFIKSHTNPFDFLISIKVPRTSTLTLGDEPIQNTTRYYISTVGCSLTKTMPPLKGKTEPRKFAVQKGWNVTISNDVEAFDWSNVNWLYYIEEARKLLI</sequence>
<dbReference type="InterPro" id="IPR043502">
    <property type="entry name" value="DNA/RNA_pol_sf"/>
</dbReference>
<comment type="caution">
    <text evidence="1">The sequence shown here is derived from an EMBL/GenBank/DDBJ whole genome shotgun (WGS) entry which is preliminary data.</text>
</comment>
<dbReference type="EMBL" id="JASNJE010000031">
    <property type="protein sequence ID" value="MDK3075156.1"/>
    <property type="molecule type" value="Genomic_DNA"/>
</dbReference>
<organism evidence="1 2">
    <name type="scientific">Sedimentitalea xiamensis</name>
    <dbReference type="NCBI Taxonomy" id="3050037"/>
    <lineage>
        <taxon>Bacteria</taxon>
        <taxon>Pseudomonadati</taxon>
        <taxon>Pseudomonadota</taxon>
        <taxon>Alphaproteobacteria</taxon>
        <taxon>Rhodobacterales</taxon>
        <taxon>Paracoccaceae</taxon>
        <taxon>Sedimentitalea</taxon>
    </lineage>
</organism>
<evidence type="ECO:0000313" key="1">
    <source>
        <dbReference type="EMBL" id="MDK3075156.1"/>
    </source>
</evidence>
<gene>
    <name evidence="1" type="ORF">QO034_18875</name>
</gene>
<dbReference type="Gene3D" id="3.90.1600.10">
    <property type="entry name" value="Palm domain of DNA polymerase"/>
    <property type="match status" value="1"/>
</dbReference>
<protein>
    <recommendedName>
        <fullName evidence="3">DNA-directed DNA polymerase</fullName>
    </recommendedName>
</protein>
<accession>A0ABT7FJ65</accession>
<name>A0ABT7FJ65_9RHOB</name>
<evidence type="ECO:0008006" key="3">
    <source>
        <dbReference type="Google" id="ProtNLM"/>
    </source>
</evidence>
<keyword evidence="2" id="KW-1185">Reference proteome</keyword>